<keyword evidence="1" id="KW-1133">Transmembrane helix</keyword>
<feature type="transmembrane region" description="Helical" evidence="1">
    <location>
        <begin position="178"/>
        <end position="196"/>
    </location>
</feature>
<feature type="transmembrane region" description="Helical" evidence="1">
    <location>
        <begin position="33"/>
        <end position="51"/>
    </location>
</feature>
<name>A0A2H0KSS2_9BACT</name>
<feature type="transmembrane region" description="Helical" evidence="1">
    <location>
        <begin position="104"/>
        <end position="121"/>
    </location>
</feature>
<sequence length="207" mass="23478">MNTFVELSIVISLCAGIILLVFPVAWFPSFYDVRYMGLVCLVYAGLIVFFPRLFRVSENETDAVRKNQATDLFQFIIAFAFIGNAFGDLGLYKLYKVGFEFDKVLHFLIPFTATIIISIILNERWGIRKIYAISVAFGFIILCSVGWEVYEYVADIVLKTHISGVYGLDISTDTKFDIFYDALGSIPGVLGGIFFWDSFISWTKKIV</sequence>
<evidence type="ECO:0000313" key="3">
    <source>
        <dbReference type="Proteomes" id="UP000231550"/>
    </source>
</evidence>
<organism evidence="2 3">
    <name type="scientific">Candidatus Portnoybacteria bacterium CG11_big_fil_rev_8_21_14_0_20_44_10</name>
    <dbReference type="NCBI Taxonomy" id="1974818"/>
    <lineage>
        <taxon>Bacteria</taxon>
        <taxon>Candidatus Portnoyibacteriota</taxon>
    </lineage>
</organism>
<dbReference type="EMBL" id="PCVN01000068">
    <property type="protein sequence ID" value="PIQ74335.1"/>
    <property type="molecule type" value="Genomic_DNA"/>
</dbReference>
<protein>
    <submittedName>
        <fullName evidence="2">Uncharacterized protein</fullName>
    </submittedName>
</protein>
<dbReference type="Proteomes" id="UP000231550">
    <property type="component" value="Unassembled WGS sequence"/>
</dbReference>
<feature type="transmembrane region" description="Helical" evidence="1">
    <location>
        <begin position="72"/>
        <end position="92"/>
    </location>
</feature>
<evidence type="ECO:0000256" key="1">
    <source>
        <dbReference type="SAM" id="Phobius"/>
    </source>
</evidence>
<evidence type="ECO:0000313" key="2">
    <source>
        <dbReference type="EMBL" id="PIQ74335.1"/>
    </source>
</evidence>
<dbReference type="Pfam" id="PF09997">
    <property type="entry name" value="DUF2238"/>
    <property type="match status" value="1"/>
</dbReference>
<feature type="transmembrane region" description="Helical" evidence="1">
    <location>
        <begin position="130"/>
        <end position="150"/>
    </location>
</feature>
<keyword evidence="1" id="KW-0472">Membrane</keyword>
<feature type="transmembrane region" description="Helical" evidence="1">
    <location>
        <begin position="7"/>
        <end position="27"/>
    </location>
</feature>
<reference evidence="2 3" key="1">
    <citation type="submission" date="2017-09" db="EMBL/GenBank/DDBJ databases">
        <title>Depth-based differentiation of microbial function through sediment-hosted aquifers and enrichment of novel symbionts in the deep terrestrial subsurface.</title>
        <authorList>
            <person name="Probst A.J."/>
            <person name="Ladd B."/>
            <person name="Jarett J.K."/>
            <person name="Geller-Mcgrath D.E."/>
            <person name="Sieber C.M."/>
            <person name="Emerson J.B."/>
            <person name="Anantharaman K."/>
            <person name="Thomas B.C."/>
            <person name="Malmstrom R."/>
            <person name="Stieglmeier M."/>
            <person name="Klingl A."/>
            <person name="Woyke T."/>
            <person name="Ryan C.M."/>
            <person name="Banfield J.F."/>
        </authorList>
    </citation>
    <scope>NUCLEOTIDE SEQUENCE [LARGE SCALE GENOMIC DNA]</scope>
    <source>
        <strain evidence="2">CG11_big_fil_rev_8_21_14_0_20_44_10</strain>
    </source>
</reference>
<dbReference type="InterPro" id="IPR014509">
    <property type="entry name" value="YjdF-like"/>
</dbReference>
<comment type="caution">
    <text evidence="2">The sequence shown here is derived from an EMBL/GenBank/DDBJ whole genome shotgun (WGS) entry which is preliminary data.</text>
</comment>
<accession>A0A2H0KSS2</accession>
<proteinExistence type="predicted"/>
<keyword evidence="1" id="KW-0812">Transmembrane</keyword>
<gene>
    <name evidence="2" type="ORF">COV85_02685</name>
</gene>
<dbReference type="AlphaFoldDB" id="A0A2H0KSS2"/>